<evidence type="ECO:0000313" key="7">
    <source>
        <dbReference type="EMBL" id="VFT78008.1"/>
    </source>
</evidence>
<evidence type="ECO:0000313" key="8">
    <source>
        <dbReference type="Proteomes" id="UP000332933"/>
    </source>
</evidence>
<keyword evidence="2 4" id="KW-0863">Zinc-finger</keyword>
<evidence type="ECO:0000259" key="5">
    <source>
        <dbReference type="PROSITE" id="PS50103"/>
    </source>
</evidence>
<accession>A0A485K6R3</accession>
<organism evidence="7 8">
    <name type="scientific">Aphanomyces stellatus</name>
    <dbReference type="NCBI Taxonomy" id="120398"/>
    <lineage>
        <taxon>Eukaryota</taxon>
        <taxon>Sar</taxon>
        <taxon>Stramenopiles</taxon>
        <taxon>Oomycota</taxon>
        <taxon>Saprolegniomycetes</taxon>
        <taxon>Saprolegniales</taxon>
        <taxon>Verrucalvaceae</taxon>
        <taxon>Aphanomyces</taxon>
    </lineage>
</organism>
<keyword evidence="3 4" id="KW-0862">Zinc</keyword>
<dbReference type="Gene3D" id="2.40.50.140">
    <property type="entry name" value="Nucleic acid-binding proteins"/>
    <property type="match status" value="1"/>
</dbReference>
<name>A0A485K6R3_9STRA</name>
<dbReference type="Proteomes" id="UP000332933">
    <property type="component" value="Unassembled WGS sequence"/>
</dbReference>
<feature type="domain" description="C3H1-type" evidence="5">
    <location>
        <begin position="141"/>
        <end position="169"/>
    </location>
</feature>
<keyword evidence="1 4" id="KW-0479">Metal-binding</keyword>
<evidence type="ECO:0000313" key="6">
    <source>
        <dbReference type="EMBL" id="KAF0719785.1"/>
    </source>
</evidence>
<evidence type="ECO:0000256" key="1">
    <source>
        <dbReference type="ARBA" id="ARBA00022723"/>
    </source>
</evidence>
<proteinExistence type="predicted"/>
<dbReference type="EMBL" id="CAADRA010000048">
    <property type="protein sequence ID" value="VFT78008.1"/>
    <property type="molecule type" value="Genomic_DNA"/>
</dbReference>
<dbReference type="InterPro" id="IPR036855">
    <property type="entry name" value="Znf_CCCH_sf"/>
</dbReference>
<evidence type="ECO:0000256" key="4">
    <source>
        <dbReference type="PROSITE-ProRule" id="PRU00723"/>
    </source>
</evidence>
<dbReference type="InterPro" id="IPR000571">
    <property type="entry name" value="Znf_CCCH"/>
</dbReference>
<dbReference type="EMBL" id="VJMH01000048">
    <property type="protein sequence ID" value="KAF0719785.1"/>
    <property type="molecule type" value="Genomic_DNA"/>
</dbReference>
<evidence type="ECO:0000256" key="2">
    <source>
        <dbReference type="ARBA" id="ARBA00022771"/>
    </source>
</evidence>
<dbReference type="PROSITE" id="PS50103">
    <property type="entry name" value="ZF_C3H1"/>
    <property type="match status" value="1"/>
</dbReference>
<dbReference type="AlphaFoldDB" id="A0A485K6R3"/>
<reference evidence="7 8" key="1">
    <citation type="submission" date="2019-03" db="EMBL/GenBank/DDBJ databases">
        <authorList>
            <person name="Gaulin E."/>
            <person name="Dumas B."/>
        </authorList>
    </citation>
    <scope>NUCLEOTIDE SEQUENCE [LARGE SCALE GENOMIC DNA]</scope>
    <source>
        <strain evidence="7">CBS 568.67</strain>
    </source>
</reference>
<dbReference type="OrthoDB" id="7459479at2759"/>
<dbReference type="PANTHER" id="PTHR36971:SF3">
    <property type="entry name" value="C3H1-TYPE DOMAIN-CONTAINING PROTEIN"/>
    <property type="match status" value="1"/>
</dbReference>
<dbReference type="PANTHER" id="PTHR36971">
    <property type="entry name" value="UNNAMED PRODUCT"/>
    <property type="match status" value="1"/>
</dbReference>
<reference evidence="6" key="2">
    <citation type="submission" date="2019-06" db="EMBL/GenBank/DDBJ databases">
        <title>Genomics analysis of Aphanomyces spp. identifies a new class of oomycete effector associated with host adaptation.</title>
        <authorList>
            <person name="Gaulin E."/>
        </authorList>
    </citation>
    <scope>NUCLEOTIDE SEQUENCE</scope>
    <source>
        <strain evidence="6">CBS 578.67</strain>
    </source>
</reference>
<sequence length="386" mass="42993">MAVIRTRAAVEALVRSGADVSDVVVYAQLSRKRLLSRGLIFGDLLMDDKALLNIMVRSADGWLTKEQVVQLKFDLHLGDFITAHGRVELTPANEILFSLFSATVDISWDTLHPGVAYSSSVEPTFFTSAGDGSSQTNMVQLNGLNACKYYFNNASCVRGAECQFYHGHPDEYNSLRNEWMAKRLQLKRVTSAIEGDGHDPNEKKMKSARARIFCEWLVATFGEARLGVGSGVLDIAGGRGDLSFELWNKRQIPATLVEPRLRKPRKEHFKHVQLTQESLSPQIQACLDAATMADHRTLFADCSLLVGMHPDEATEAIVDMALALKKPFAIVPCCVMSRLFPDRRTADDGQLVATYDVFVRYLHAKHPQIQSTFLPFAGKNQVLFML</sequence>
<evidence type="ECO:0000256" key="3">
    <source>
        <dbReference type="ARBA" id="ARBA00022833"/>
    </source>
</evidence>
<gene>
    <name evidence="7" type="primary">Aste57867_784</name>
    <name evidence="6" type="ORF">As57867_000783</name>
    <name evidence="7" type="ORF">ASTE57867_784</name>
</gene>
<feature type="zinc finger region" description="C3H1-type" evidence="4">
    <location>
        <begin position="141"/>
        <end position="169"/>
    </location>
</feature>
<dbReference type="SUPFAM" id="SSF90229">
    <property type="entry name" value="CCCH zinc finger"/>
    <property type="match status" value="1"/>
</dbReference>
<dbReference type="InterPro" id="IPR012340">
    <property type="entry name" value="NA-bd_OB-fold"/>
</dbReference>
<keyword evidence="8" id="KW-1185">Reference proteome</keyword>
<dbReference type="GO" id="GO:0008270">
    <property type="term" value="F:zinc ion binding"/>
    <property type="evidence" value="ECO:0007669"/>
    <property type="project" value="UniProtKB-KW"/>
</dbReference>
<protein>
    <submittedName>
        <fullName evidence="7">Aste57867_784 protein</fullName>
    </submittedName>
</protein>